<gene>
    <name evidence="1" type="ORF">F6X54_01460</name>
</gene>
<organism evidence="1 2">
    <name type="scientific">Micromonospora aurantiaca</name>
    <name type="common">nom. illeg.</name>
    <dbReference type="NCBI Taxonomy" id="47850"/>
    <lineage>
        <taxon>Bacteria</taxon>
        <taxon>Bacillati</taxon>
        <taxon>Actinomycetota</taxon>
        <taxon>Actinomycetes</taxon>
        <taxon>Micromonosporales</taxon>
        <taxon>Micromonosporaceae</taxon>
        <taxon>Micromonospora</taxon>
    </lineage>
</organism>
<comment type="caution">
    <text evidence="1">The sequence shown here is derived from an EMBL/GenBank/DDBJ whole genome shotgun (WGS) entry which is preliminary data.</text>
</comment>
<proteinExistence type="predicted"/>
<accession>A0ABQ6UNI0</accession>
<evidence type="ECO:0000313" key="2">
    <source>
        <dbReference type="Proteomes" id="UP000471364"/>
    </source>
</evidence>
<dbReference type="EMBL" id="WAAR01000003">
    <property type="protein sequence ID" value="KAB1118871.1"/>
    <property type="molecule type" value="Genomic_DNA"/>
</dbReference>
<dbReference type="Proteomes" id="UP000471364">
    <property type="component" value="Unassembled WGS sequence"/>
</dbReference>
<keyword evidence="2" id="KW-1185">Reference proteome</keyword>
<reference evidence="1 2" key="1">
    <citation type="submission" date="2019-09" db="EMBL/GenBank/DDBJ databases">
        <title>High taxonomic diversity of Micromonospora strains isolated from Medicago sativa nodules in different geographical locations.</title>
        <authorList>
            <person name="Martinez-Hidalgo P."/>
            <person name="Flores-Felix J.D."/>
            <person name="Velazquez E."/>
            <person name="Brau L."/>
            <person name="Trujillo M.E."/>
            <person name="Martinez-Molina E."/>
        </authorList>
    </citation>
    <scope>NUCLEOTIDE SEQUENCE [LARGE SCALE GENOMIC DNA]</scope>
    <source>
        <strain evidence="1 2">ALFB5</strain>
    </source>
</reference>
<evidence type="ECO:0000313" key="1">
    <source>
        <dbReference type="EMBL" id="KAB1118871.1"/>
    </source>
</evidence>
<evidence type="ECO:0008006" key="3">
    <source>
        <dbReference type="Google" id="ProtNLM"/>
    </source>
</evidence>
<name>A0ABQ6UNI0_9ACTN</name>
<protein>
    <recommendedName>
        <fullName evidence="3">Sigma-70 family RNA polymerase sigma factor</fullName>
    </recommendedName>
</protein>
<dbReference type="RefSeq" id="WP_151010799.1">
    <property type="nucleotide sequence ID" value="NZ_WAAR01000003.1"/>
</dbReference>
<sequence>MNTVKKPLTPRVPAQRRRDVVENDEFAAFARRIIRAHGRRVAAGDVEALRDLVALSTNIDEAIGEAVVGLRAFGYSWSEIGTRLGISKQAAQQRWGGEKP</sequence>